<dbReference type="Proteomes" id="UP000276133">
    <property type="component" value="Unassembled WGS sequence"/>
</dbReference>
<dbReference type="AlphaFoldDB" id="A0A3M7RAE7"/>
<sequence>MVESVYQITTSVGWMKSDLTDLFHGRIVNKIIKNIKSNREKRKKTENNLNITMPFCVCVFSCGKPAAFACWSIFLRRFFGIGWLACRWCRIVLSQRWVLAKAGLCSGSSSQQAMAILINCLGQSGSQYFLRNNSTLSPKSLVRGK</sequence>
<gene>
    <name evidence="1" type="ORF">BpHYR1_016000</name>
</gene>
<evidence type="ECO:0000313" key="1">
    <source>
        <dbReference type="EMBL" id="RNA20374.1"/>
    </source>
</evidence>
<evidence type="ECO:0000313" key="2">
    <source>
        <dbReference type="Proteomes" id="UP000276133"/>
    </source>
</evidence>
<comment type="caution">
    <text evidence="1">The sequence shown here is derived from an EMBL/GenBank/DDBJ whole genome shotgun (WGS) entry which is preliminary data.</text>
</comment>
<dbReference type="EMBL" id="REGN01003864">
    <property type="protein sequence ID" value="RNA20374.1"/>
    <property type="molecule type" value="Genomic_DNA"/>
</dbReference>
<protein>
    <submittedName>
        <fullName evidence="1">Uncharacterized protein</fullName>
    </submittedName>
</protein>
<name>A0A3M7RAE7_BRAPC</name>
<reference evidence="1 2" key="1">
    <citation type="journal article" date="2018" name="Sci. Rep.">
        <title>Genomic signatures of local adaptation to the degree of environmental predictability in rotifers.</title>
        <authorList>
            <person name="Franch-Gras L."/>
            <person name="Hahn C."/>
            <person name="Garcia-Roger E.M."/>
            <person name="Carmona M.J."/>
            <person name="Serra M."/>
            <person name="Gomez A."/>
        </authorList>
    </citation>
    <scope>NUCLEOTIDE SEQUENCE [LARGE SCALE GENOMIC DNA]</scope>
    <source>
        <strain evidence="1">HYR1</strain>
    </source>
</reference>
<organism evidence="1 2">
    <name type="scientific">Brachionus plicatilis</name>
    <name type="common">Marine rotifer</name>
    <name type="synonym">Brachionus muelleri</name>
    <dbReference type="NCBI Taxonomy" id="10195"/>
    <lineage>
        <taxon>Eukaryota</taxon>
        <taxon>Metazoa</taxon>
        <taxon>Spiralia</taxon>
        <taxon>Gnathifera</taxon>
        <taxon>Rotifera</taxon>
        <taxon>Eurotatoria</taxon>
        <taxon>Monogononta</taxon>
        <taxon>Pseudotrocha</taxon>
        <taxon>Ploima</taxon>
        <taxon>Brachionidae</taxon>
        <taxon>Brachionus</taxon>
    </lineage>
</organism>
<proteinExistence type="predicted"/>
<accession>A0A3M7RAE7</accession>
<keyword evidence="2" id="KW-1185">Reference proteome</keyword>